<feature type="transmembrane region" description="Helical" evidence="7">
    <location>
        <begin position="40"/>
        <end position="60"/>
    </location>
</feature>
<keyword evidence="4" id="KW-1278">Translocase</keyword>
<keyword evidence="3 7" id="KW-0812">Transmembrane</keyword>
<dbReference type="NCBIfam" id="NF009070">
    <property type="entry name" value="PRK12405.1"/>
    <property type="match status" value="1"/>
</dbReference>
<keyword evidence="5 7" id="KW-1133">Transmembrane helix</keyword>
<name>A0ABS6G0C2_9FIRM</name>
<dbReference type="EMBL" id="JAHLQK010000001">
    <property type="protein sequence ID" value="MBU5675581.1"/>
    <property type="molecule type" value="Genomic_DNA"/>
</dbReference>
<dbReference type="PIRSF" id="PIRSF006102">
    <property type="entry name" value="NQR_DE"/>
    <property type="match status" value="1"/>
</dbReference>
<dbReference type="PANTHER" id="PTHR30586:SF1">
    <property type="entry name" value="NA(+)-TRANSLOCATING NADH-QUINONE REDUCTASE SUBUNIT D"/>
    <property type="match status" value="1"/>
</dbReference>
<feature type="transmembrane region" description="Helical" evidence="7">
    <location>
        <begin position="72"/>
        <end position="92"/>
    </location>
</feature>
<accession>A0ABS6G0C2</accession>
<dbReference type="Proteomes" id="UP000779508">
    <property type="component" value="Unassembled WGS sequence"/>
</dbReference>
<evidence type="ECO:0000313" key="9">
    <source>
        <dbReference type="Proteomes" id="UP000779508"/>
    </source>
</evidence>
<evidence type="ECO:0000256" key="2">
    <source>
        <dbReference type="ARBA" id="ARBA00022448"/>
    </source>
</evidence>
<evidence type="ECO:0000256" key="5">
    <source>
        <dbReference type="ARBA" id="ARBA00022989"/>
    </source>
</evidence>
<feature type="transmembrane region" description="Helical" evidence="7">
    <location>
        <begin position="171"/>
        <end position="196"/>
    </location>
</feature>
<reference evidence="8 9" key="1">
    <citation type="submission" date="2021-06" db="EMBL/GenBank/DDBJ databases">
        <authorList>
            <person name="Sun Q."/>
            <person name="Li D."/>
        </authorList>
    </citation>
    <scope>NUCLEOTIDE SEQUENCE [LARGE SCALE GENOMIC DNA]</scope>
    <source>
        <strain evidence="8 9">MSJ-5</strain>
    </source>
</reference>
<comment type="caution">
    <text evidence="8">The sequence shown here is derived from an EMBL/GenBank/DDBJ whole genome shotgun (WGS) entry which is preliminary data.</text>
</comment>
<protein>
    <submittedName>
        <fullName evidence="8">Electron transport complex subunit RsxE</fullName>
    </submittedName>
</protein>
<sequence length="217" mass="23997">MFKQIKKIFAAGIIHDNPIFRQILGICSALAVTNLMMNSLVMGLGVIFVTSFSSLTVSFLRKSTPKHIRMMVQTLIISAYVIIVDIVLKAYFPSMSEALGPYVGLIITNCIIMGRCESFAQNNTPFLSFIDGIASGMGYTLVLLIIAFFREILGFGSVFGITIMGNWWPKWIFMIMPPGGFFMLALLIWIANTYLVSQQDKQVSKQDKQVSLAGGGN</sequence>
<keyword evidence="6 7" id="KW-0472">Membrane</keyword>
<keyword evidence="2" id="KW-0813">Transport</keyword>
<evidence type="ECO:0000256" key="7">
    <source>
        <dbReference type="SAM" id="Phobius"/>
    </source>
</evidence>
<dbReference type="Pfam" id="PF02508">
    <property type="entry name" value="Rnf-Nqr"/>
    <property type="match status" value="1"/>
</dbReference>
<dbReference type="RefSeq" id="WP_216415050.1">
    <property type="nucleotide sequence ID" value="NZ_JAHLQK010000001.1"/>
</dbReference>
<feature type="transmembrane region" description="Helical" evidence="7">
    <location>
        <begin position="98"/>
        <end position="114"/>
    </location>
</feature>
<comment type="subcellular location">
    <subcellularLocation>
        <location evidence="1">Endomembrane system</location>
        <topology evidence="1">Multi-pass membrane protein</topology>
    </subcellularLocation>
</comment>
<evidence type="ECO:0000313" key="8">
    <source>
        <dbReference type="EMBL" id="MBU5675581.1"/>
    </source>
</evidence>
<dbReference type="InterPro" id="IPR003667">
    <property type="entry name" value="NqrDE/RnfAE"/>
</dbReference>
<dbReference type="PANTHER" id="PTHR30586">
    <property type="entry name" value="ELECTRON TRANSPORT COMPLEX PROTEIN RNFE"/>
    <property type="match status" value="1"/>
</dbReference>
<gene>
    <name evidence="8" type="primary">rsxE</name>
    <name evidence="8" type="ORF">KQI88_04040</name>
</gene>
<proteinExistence type="predicted"/>
<organism evidence="8 9">
    <name type="scientific">Alkaliphilus flagellatus</name>
    <dbReference type="NCBI Taxonomy" id="2841507"/>
    <lineage>
        <taxon>Bacteria</taxon>
        <taxon>Bacillati</taxon>
        <taxon>Bacillota</taxon>
        <taxon>Clostridia</taxon>
        <taxon>Peptostreptococcales</taxon>
        <taxon>Natronincolaceae</taxon>
        <taxon>Alkaliphilus</taxon>
    </lineage>
</organism>
<keyword evidence="9" id="KW-1185">Reference proteome</keyword>
<feature type="transmembrane region" description="Helical" evidence="7">
    <location>
        <begin position="126"/>
        <end position="149"/>
    </location>
</feature>
<evidence type="ECO:0000256" key="4">
    <source>
        <dbReference type="ARBA" id="ARBA00022967"/>
    </source>
</evidence>
<evidence type="ECO:0000256" key="1">
    <source>
        <dbReference type="ARBA" id="ARBA00004127"/>
    </source>
</evidence>
<evidence type="ECO:0000256" key="3">
    <source>
        <dbReference type="ARBA" id="ARBA00022692"/>
    </source>
</evidence>
<evidence type="ECO:0000256" key="6">
    <source>
        <dbReference type="ARBA" id="ARBA00023136"/>
    </source>
</evidence>